<feature type="domain" description="ABC transmembrane type-1" evidence="11">
    <location>
        <begin position="37"/>
        <end position="334"/>
    </location>
</feature>
<dbReference type="GO" id="GO:0140359">
    <property type="term" value="F:ABC-type transporter activity"/>
    <property type="evidence" value="ECO:0007669"/>
    <property type="project" value="InterPro"/>
</dbReference>
<dbReference type="Gene3D" id="3.40.50.300">
    <property type="entry name" value="P-loop containing nucleotide triphosphate hydrolases"/>
    <property type="match status" value="1"/>
</dbReference>
<keyword evidence="13" id="KW-1185">Reference proteome</keyword>
<dbReference type="PANTHER" id="PTHR11384:SF59">
    <property type="entry name" value="LYSOSOMAL COBALAMIN TRANSPORTER ABCD4"/>
    <property type="match status" value="1"/>
</dbReference>
<dbReference type="InterPro" id="IPR017871">
    <property type="entry name" value="ABC_transporter-like_CS"/>
</dbReference>
<keyword evidence="4 9" id="KW-0812">Transmembrane</keyword>
<dbReference type="Proteomes" id="UP000501991">
    <property type="component" value="Chromosome"/>
</dbReference>
<dbReference type="RefSeq" id="WP_173767687.1">
    <property type="nucleotide sequence ID" value="NZ_CP048836.1"/>
</dbReference>
<dbReference type="SUPFAM" id="SSF90123">
    <property type="entry name" value="ABC transporter transmembrane region"/>
    <property type="match status" value="1"/>
</dbReference>
<protein>
    <submittedName>
        <fullName evidence="12">ABC transporter ATP-binding protein/permease</fullName>
    </submittedName>
</protein>
<dbReference type="PROSITE" id="PS50893">
    <property type="entry name" value="ABC_TRANSPORTER_2"/>
    <property type="match status" value="1"/>
</dbReference>
<keyword evidence="8 9" id="KW-0472">Membrane</keyword>
<dbReference type="GO" id="GO:0016887">
    <property type="term" value="F:ATP hydrolysis activity"/>
    <property type="evidence" value="ECO:0007669"/>
    <property type="project" value="InterPro"/>
</dbReference>
<keyword evidence="7 9" id="KW-1133">Transmembrane helix</keyword>
<feature type="transmembrane region" description="Helical" evidence="9">
    <location>
        <begin position="152"/>
        <end position="173"/>
    </location>
</feature>
<dbReference type="InterPro" id="IPR036640">
    <property type="entry name" value="ABC1_TM_sf"/>
</dbReference>
<evidence type="ECO:0000313" key="12">
    <source>
        <dbReference type="EMBL" id="QID19262.1"/>
    </source>
</evidence>
<feature type="transmembrane region" description="Helical" evidence="9">
    <location>
        <begin position="185"/>
        <end position="205"/>
    </location>
</feature>
<dbReference type="AlphaFoldDB" id="A0A6C1B6A9"/>
<evidence type="ECO:0000256" key="3">
    <source>
        <dbReference type="ARBA" id="ARBA00022475"/>
    </source>
</evidence>
<dbReference type="Pfam" id="PF06472">
    <property type="entry name" value="ABC_membrane_2"/>
    <property type="match status" value="1"/>
</dbReference>
<evidence type="ECO:0000256" key="9">
    <source>
        <dbReference type="SAM" id="Phobius"/>
    </source>
</evidence>
<dbReference type="PROSITE" id="PS50929">
    <property type="entry name" value="ABC_TM1F"/>
    <property type="match status" value="1"/>
</dbReference>
<dbReference type="EMBL" id="CP048836">
    <property type="protein sequence ID" value="QID19262.1"/>
    <property type="molecule type" value="Genomic_DNA"/>
</dbReference>
<dbReference type="Pfam" id="PF00005">
    <property type="entry name" value="ABC_tran"/>
    <property type="match status" value="1"/>
</dbReference>
<dbReference type="SMART" id="SM00382">
    <property type="entry name" value="AAA"/>
    <property type="match status" value="1"/>
</dbReference>
<evidence type="ECO:0000256" key="1">
    <source>
        <dbReference type="ARBA" id="ARBA00004651"/>
    </source>
</evidence>
<feature type="transmembrane region" description="Helical" evidence="9">
    <location>
        <begin position="69"/>
        <end position="93"/>
    </location>
</feature>
<gene>
    <name evidence="12" type="ORF">G3580_17540</name>
</gene>
<sequence length="585" mass="64564">MSRPAARLVRLRHAWRLAAPFWRTREARGAWVLLVSVIALTLAMVWLNVRFNAWNNSFYNSLQKRDGHAFAHQLLIFGALATAYIVAAVYQLYLNQLLQIRWRAWLTRRLLGDWLHDGMQYRLRLSGHAGMDNPDQRIAEDVRLFVESTLSLGLGLLNAVVTLVSFAGILWVLSGDTTLPVAGGLQVPGFMLWAALVYSVLGSWLTHRLGRPLTALNAEQQRREADFRFGLVRAREHGEAIALGRGEAHERDRLGGAFGLLVDNWMRLIRRIKRLTWFSSGYGQLAVVFPFLAAAPRYFAGSMELGGLMQTAQAFGQVQGAMSWFVDAYTQLAEWFATIDRLAGFDTALATTRRAAATPALNAAAGAPAVHIHRLDTARPDGTPLTHLADVRIAPGERVLVSGPSGAGKSTLLRALARLWPHAEGEVTLPPRAEMLFLPQRPYLPAGTLREVLGAPDVSEAELRDTLAAVRLPALAMRLDAVRDWGQELSPGEQQRLAFARVLLQRPRWVFLDEATSALDEATEAVLYTRLIDRLPDTTVVSVAHRSSLRRFHTRELGLDADAVPTPAAPAVHAEDALAMPIAAS</sequence>
<evidence type="ECO:0000256" key="4">
    <source>
        <dbReference type="ARBA" id="ARBA00022692"/>
    </source>
</evidence>
<comment type="subcellular location">
    <subcellularLocation>
        <location evidence="1">Cell membrane</location>
        <topology evidence="1">Multi-pass membrane protein</topology>
    </subcellularLocation>
</comment>
<dbReference type="KEGG" id="azq:G3580_17540"/>
<keyword evidence="5" id="KW-0547">Nucleotide-binding</keyword>
<dbReference type="InterPro" id="IPR003439">
    <property type="entry name" value="ABC_transporter-like_ATP-bd"/>
</dbReference>
<proteinExistence type="predicted"/>
<keyword evidence="2" id="KW-0813">Transport</keyword>
<evidence type="ECO:0000259" key="10">
    <source>
        <dbReference type="PROSITE" id="PS50893"/>
    </source>
</evidence>
<reference evidence="12 13" key="1">
    <citation type="submission" date="2020-02" db="EMBL/GenBank/DDBJ databases">
        <title>Nitrogenibacter mangrovi gen. nov., sp. nov. isolated from mangrove sediment, a denitrifying betaproteobacterium.</title>
        <authorList>
            <person name="Liao H."/>
            <person name="Tian Y."/>
        </authorList>
    </citation>
    <scope>NUCLEOTIDE SEQUENCE [LARGE SCALE GENOMIC DNA]</scope>
    <source>
        <strain evidence="12 13">M9-3-2</strain>
    </source>
</reference>
<feature type="transmembrane region" description="Helical" evidence="9">
    <location>
        <begin position="30"/>
        <end position="49"/>
    </location>
</feature>
<keyword evidence="3" id="KW-1003">Cell membrane</keyword>
<dbReference type="InterPro" id="IPR011527">
    <property type="entry name" value="ABC1_TM_dom"/>
</dbReference>
<evidence type="ECO:0000256" key="8">
    <source>
        <dbReference type="ARBA" id="ARBA00023136"/>
    </source>
</evidence>
<evidence type="ECO:0000256" key="7">
    <source>
        <dbReference type="ARBA" id="ARBA00022989"/>
    </source>
</evidence>
<dbReference type="SUPFAM" id="SSF52540">
    <property type="entry name" value="P-loop containing nucleoside triphosphate hydrolases"/>
    <property type="match status" value="1"/>
</dbReference>
<evidence type="ECO:0000256" key="2">
    <source>
        <dbReference type="ARBA" id="ARBA00022448"/>
    </source>
</evidence>
<keyword evidence="6 12" id="KW-0067">ATP-binding</keyword>
<evidence type="ECO:0000259" key="11">
    <source>
        <dbReference type="PROSITE" id="PS50929"/>
    </source>
</evidence>
<dbReference type="GO" id="GO:0005886">
    <property type="term" value="C:plasma membrane"/>
    <property type="evidence" value="ECO:0007669"/>
    <property type="project" value="UniProtKB-SubCell"/>
</dbReference>
<feature type="transmembrane region" description="Helical" evidence="9">
    <location>
        <begin position="275"/>
        <end position="295"/>
    </location>
</feature>
<feature type="domain" description="ABC transporter" evidence="10">
    <location>
        <begin position="370"/>
        <end position="585"/>
    </location>
</feature>
<dbReference type="InterPro" id="IPR003593">
    <property type="entry name" value="AAA+_ATPase"/>
</dbReference>
<organism evidence="12 13">
    <name type="scientific">Nitrogeniibacter mangrovi</name>
    <dbReference type="NCBI Taxonomy" id="2016596"/>
    <lineage>
        <taxon>Bacteria</taxon>
        <taxon>Pseudomonadati</taxon>
        <taxon>Pseudomonadota</taxon>
        <taxon>Betaproteobacteria</taxon>
        <taxon>Rhodocyclales</taxon>
        <taxon>Zoogloeaceae</taxon>
        <taxon>Nitrogeniibacter</taxon>
    </lineage>
</organism>
<name>A0A6C1B6A9_9RHOO</name>
<dbReference type="CDD" id="cd03223">
    <property type="entry name" value="ABCD_peroxisomal_ALDP"/>
    <property type="match status" value="1"/>
</dbReference>
<dbReference type="Gene3D" id="1.20.1560.10">
    <property type="entry name" value="ABC transporter type 1, transmembrane domain"/>
    <property type="match status" value="1"/>
</dbReference>
<evidence type="ECO:0000313" key="13">
    <source>
        <dbReference type="Proteomes" id="UP000501991"/>
    </source>
</evidence>
<dbReference type="PANTHER" id="PTHR11384">
    <property type="entry name" value="ATP-BINDING CASSETTE, SUB-FAMILY D MEMBER"/>
    <property type="match status" value="1"/>
</dbReference>
<accession>A0A6C1B6A9</accession>
<evidence type="ECO:0000256" key="6">
    <source>
        <dbReference type="ARBA" id="ARBA00022840"/>
    </source>
</evidence>
<evidence type="ECO:0000256" key="5">
    <source>
        <dbReference type="ARBA" id="ARBA00022741"/>
    </source>
</evidence>
<dbReference type="PROSITE" id="PS00211">
    <property type="entry name" value="ABC_TRANSPORTER_1"/>
    <property type="match status" value="1"/>
</dbReference>
<dbReference type="InterPro" id="IPR027417">
    <property type="entry name" value="P-loop_NTPase"/>
</dbReference>
<dbReference type="GO" id="GO:0005524">
    <property type="term" value="F:ATP binding"/>
    <property type="evidence" value="ECO:0007669"/>
    <property type="project" value="UniProtKB-KW"/>
</dbReference>
<dbReference type="InterPro" id="IPR050835">
    <property type="entry name" value="ABC_transporter_sub-D"/>
</dbReference>